<keyword evidence="2" id="KW-1185">Reference proteome</keyword>
<organism evidence="1 2">
    <name type="scientific">Euzebyella marina</name>
    <dbReference type="NCBI Taxonomy" id="1761453"/>
    <lineage>
        <taxon>Bacteria</taxon>
        <taxon>Pseudomonadati</taxon>
        <taxon>Bacteroidota</taxon>
        <taxon>Flavobacteriia</taxon>
        <taxon>Flavobacteriales</taxon>
        <taxon>Flavobacteriaceae</taxon>
        <taxon>Euzebyella</taxon>
    </lineage>
</organism>
<evidence type="ECO:0000313" key="1">
    <source>
        <dbReference type="EMBL" id="AYN69629.1"/>
    </source>
</evidence>
<gene>
    <name evidence="1" type="ORF">D1013_05690</name>
</gene>
<dbReference type="AlphaFoldDB" id="A0A3G2LBJ6"/>
<dbReference type="KEGG" id="emar:D1013_05690"/>
<dbReference type="Pfam" id="PF15892">
    <property type="entry name" value="BNR_4"/>
    <property type="match status" value="1"/>
</dbReference>
<reference evidence="1 2" key="1">
    <citation type="submission" date="2018-08" db="EMBL/GenBank/DDBJ databases">
        <title>The reduced genetic potential of extracellular carbohydrate catabolism in Euzebyella marina RN62, a Flavobacteriia bacterium isolated from the hadal water.</title>
        <authorList>
            <person name="Xue C."/>
        </authorList>
    </citation>
    <scope>NUCLEOTIDE SEQUENCE [LARGE SCALE GENOMIC DNA]</scope>
    <source>
        <strain evidence="1 2">RN62</strain>
    </source>
</reference>
<evidence type="ECO:0000313" key="2">
    <source>
        <dbReference type="Proteomes" id="UP000276309"/>
    </source>
</evidence>
<dbReference type="InterPro" id="IPR036278">
    <property type="entry name" value="Sialidase_sf"/>
</dbReference>
<dbReference type="Gene3D" id="2.120.10.10">
    <property type="match status" value="1"/>
</dbReference>
<dbReference type="Proteomes" id="UP000276309">
    <property type="component" value="Chromosome"/>
</dbReference>
<accession>A0A3G2LBJ6</accession>
<evidence type="ECO:0008006" key="3">
    <source>
        <dbReference type="Google" id="ProtNLM"/>
    </source>
</evidence>
<dbReference type="SUPFAM" id="SSF50939">
    <property type="entry name" value="Sialidases"/>
    <property type="match status" value="1"/>
</dbReference>
<protein>
    <recommendedName>
        <fullName evidence="3">Exo-alpha-sialidase</fullName>
    </recommendedName>
</protein>
<dbReference type="OrthoDB" id="183671at2"/>
<name>A0A3G2LBJ6_9FLAO</name>
<proteinExistence type="predicted"/>
<dbReference type="EMBL" id="CP032050">
    <property type="protein sequence ID" value="AYN69629.1"/>
    <property type="molecule type" value="Genomic_DNA"/>
</dbReference>
<sequence length="458" mass="52782">MVFVLFGFYSSLYAQEPAAHKKVDGYRGIWFELNQKYEYGDKYSGALGTYTAKHTPLAIYSKEVNKTFFVYGGTKSAKQRYLLCMIGEFDHGTKKVSKPTIVHDKNGVDDPHDNPSLLLDDKGYIWVFVSGRGKQRPGYKYKSTKPYDISSFEQITEEEMTYPQPWFTQHGFFNFFTKYEGVRQLFFESSKDGTNWTEDQLLAAIPESRGERSGHYQVSGTYQGKKVGTFFNRHPEGNVDKRTDLYYVESTDFGKSWKNTKGKKVKIPMKKKRTSARVINYAKAGKNVYMKDLAFDKYGNPVCLYIRSNGFEPGPSSVPYEWCVTKWNGKNWQTTVITTSDHNYDMGSLYIEDDRWMVAGPTEIGPQQWGVGGEIALWSSTDQGNNWSKTKVITKNSQLSHSYVRKPVNYQAPFVFFWADGDSHNFSQSHLYFGDWEGNVWQLPYEMQQENEAPLKIN</sequence>